<evidence type="ECO:0000313" key="2">
    <source>
        <dbReference type="Proteomes" id="UP001163321"/>
    </source>
</evidence>
<proteinExistence type="predicted"/>
<protein>
    <submittedName>
        <fullName evidence="1">Uncharacterized protein</fullName>
    </submittedName>
</protein>
<keyword evidence="2" id="KW-1185">Reference proteome</keyword>
<organism evidence="1 2">
    <name type="scientific">Peronosclerospora sorghi</name>
    <dbReference type="NCBI Taxonomy" id="230839"/>
    <lineage>
        <taxon>Eukaryota</taxon>
        <taxon>Sar</taxon>
        <taxon>Stramenopiles</taxon>
        <taxon>Oomycota</taxon>
        <taxon>Peronosporomycetes</taxon>
        <taxon>Peronosporales</taxon>
        <taxon>Peronosporaceae</taxon>
        <taxon>Peronosclerospora</taxon>
    </lineage>
</organism>
<reference evidence="1 2" key="1">
    <citation type="journal article" date="2022" name="bioRxiv">
        <title>The genome of the oomycete Peronosclerospora sorghi, a cosmopolitan pathogen of maize and sorghum, is inflated with dispersed pseudogenes.</title>
        <authorList>
            <person name="Fletcher K."/>
            <person name="Martin F."/>
            <person name="Isakeit T."/>
            <person name="Cavanaugh K."/>
            <person name="Magill C."/>
            <person name="Michelmore R."/>
        </authorList>
    </citation>
    <scope>NUCLEOTIDE SEQUENCE [LARGE SCALE GENOMIC DNA]</scope>
    <source>
        <strain evidence="1">P6</strain>
    </source>
</reference>
<dbReference type="Proteomes" id="UP001163321">
    <property type="component" value="Chromosome 1"/>
</dbReference>
<accession>A0ACC0WWB7</accession>
<name>A0ACC0WWB7_9STRA</name>
<comment type="caution">
    <text evidence="1">The sequence shown here is derived from an EMBL/GenBank/DDBJ whole genome shotgun (WGS) entry which is preliminary data.</text>
</comment>
<sequence>MAGNISTIFNDKGPGSVGTDHVVGELVALFAAFMYGVYTTAIRRVIPDDESVSISLFFGIIGVIIMLCPFPLVVIFRYSSIESHERDTDTLSLKILLLIGVKGLFDNVLSDYLWVRAVLPTSPTVATVGLSLTVPLAIVTDFWFHGMLPTNITLLASALVIYGFVLINVGTRQNRHGYHPSALRTARTKFLTPSLEAIALFR</sequence>
<dbReference type="EMBL" id="CM047580">
    <property type="protein sequence ID" value="KAI9922541.1"/>
    <property type="molecule type" value="Genomic_DNA"/>
</dbReference>
<evidence type="ECO:0000313" key="1">
    <source>
        <dbReference type="EMBL" id="KAI9922541.1"/>
    </source>
</evidence>
<gene>
    <name evidence="1" type="ORF">PsorP6_001114</name>
</gene>